<dbReference type="SUPFAM" id="SSF117281">
    <property type="entry name" value="Kelch motif"/>
    <property type="match status" value="2"/>
</dbReference>
<dbReference type="SUPFAM" id="SSF49313">
    <property type="entry name" value="Cadherin-like"/>
    <property type="match status" value="1"/>
</dbReference>
<dbReference type="InterPro" id="IPR006652">
    <property type="entry name" value="Kelch_1"/>
</dbReference>
<dbReference type="RefSeq" id="WP_244275730.1">
    <property type="nucleotide sequence ID" value="NZ_LT629754.1"/>
</dbReference>
<dbReference type="Gene3D" id="2.60.40.10">
    <property type="entry name" value="Immunoglobulins"/>
    <property type="match status" value="2"/>
</dbReference>
<dbReference type="SUPFAM" id="SSF50952">
    <property type="entry name" value="Soluble quinoprotein glucose dehydrogenase"/>
    <property type="match status" value="1"/>
</dbReference>
<dbReference type="Proteomes" id="UP000199574">
    <property type="component" value="Chromosome I"/>
</dbReference>
<evidence type="ECO:0000256" key="1">
    <source>
        <dbReference type="ARBA" id="ARBA00022441"/>
    </source>
</evidence>
<dbReference type="InterPro" id="IPR008979">
    <property type="entry name" value="Galactose-bd-like_sf"/>
</dbReference>
<keyword evidence="6" id="KW-1185">Reference proteome</keyword>
<dbReference type="Gene3D" id="2.120.10.30">
    <property type="entry name" value="TolB, C-terminal domain"/>
    <property type="match status" value="1"/>
</dbReference>
<dbReference type="GeneID" id="90591176"/>
<evidence type="ECO:0000256" key="3">
    <source>
        <dbReference type="SAM" id="MobiDB-lite"/>
    </source>
</evidence>
<evidence type="ECO:0000259" key="4">
    <source>
        <dbReference type="Pfam" id="PF11721"/>
    </source>
</evidence>
<dbReference type="InterPro" id="IPR013783">
    <property type="entry name" value="Ig-like_fold"/>
</dbReference>
<dbReference type="Gene3D" id="2.120.10.80">
    <property type="entry name" value="Kelch-type beta propeller"/>
    <property type="match status" value="2"/>
</dbReference>
<keyword evidence="1" id="KW-0880">Kelch repeat</keyword>
<keyword evidence="2" id="KW-0677">Repeat</keyword>
<evidence type="ECO:0000313" key="5">
    <source>
        <dbReference type="EMBL" id="SDS04271.1"/>
    </source>
</evidence>
<dbReference type="Pfam" id="PF05345">
    <property type="entry name" value="He_PIG"/>
    <property type="match status" value="2"/>
</dbReference>
<dbReference type="SUPFAM" id="SSF63446">
    <property type="entry name" value="Type I dockerin domain"/>
    <property type="match status" value="1"/>
</dbReference>
<reference evidence="5 6" key="1">
    <citation type="submission" date="2016-10" db="EMBL/GenBank/DDBJ databases">
        <authorList>
            <person name="Varghese N."/>
            <person name="Submissions S."/>
        </authorList>
    </citation>
    <scope>NUCLEOTIDE SEQUENCE [LARGE SCALE GENOMIC DNA]</scope>
    <source>
        <strain evidence="5 6">MAR_2009_60</strain>
    </source>
</reference>
<dbReference type="InterPro" id="IPR015915">
    <property type="entry name" value="Kelch-typ_b-propeller"/>
</dbReference>
<dbReference type="InterPro" id="IPR018247">
    <property type="entry name" value="EF_Hand_1_Ca_BS"/>
</dbReference>
<dbReference type="PANTHER" id="PTHR24412:SF489">
    <property type="entry name" value="RING FINGER DOMAIN AND KELCH REPEAT-CONTAINING PROTEIN DDB_G0271372"/>
    <property type="match status" value="1"/>
</dbReference>
<feature type="domain" description="Malectin" evidence="4">
    <location>
        <begin position="1047"/>
        <end position="1175"/>
    </location>
</feature>
<dbReference type="Gene3D" id="2.60.40.4130">
    <property type="match status" value="1"/>
</dbReference>
<feature type="region of interest" description="Disordered" evidence="3">
    <location>
        <begin position="349"/>
        <end position="378"/>
    </location>
</feature>
<dbReference type="Pfam" id="PF11721">
    <property type="entry name" value="Malectin"/>
    <property type="match status" value="3"/>
</dbReference>
<evidence type="ECO:0000256" key="2">
    <source>
        <dbReference type="ARBA" id="ARBA00022737"/>
    </source>
</evidence>
<dbReference type="InterPro" id="IPR011042">
    <property type="entry name" value="6-blade_b-propeller_TolB-like"/>
</dbReference>
<organism evidence="5 6">
    <name type="scientific">Maribacter dokdonensis</name>
    <dbReference type="NCBI Taxonomy" id="320912"/>
    <lineage>
        <taxon>Bacteria</taxon>
        <taxon>Pseudomonadati</taxon>
        <taxon>Bacteroidota</taxon>
        <taxon>Flavobacteriia</taxon>
        <taxon>Flavobacteriales</taxon>
        <taxon>Flavobacteriaceae</taxon>
        <taxon>Maribacter</taxon>
    </lineage>
</organism>
<dbReference type="Gene3D" id="2.60.120.430">
    <property type="entry name" value="Galactose-binding lectin"/>
    <property type="match status" value="3"/>
</dbReference>
<dbReference type="SMART" id="SM00612">
    <property type="entry name" value="Kelch"/>
    <property type="match status" value="5"/>
</dbReference>
<evidence type="ECO:0000313" key="6">
    <source>
        <dbReference type="Proteomes" id="UP000199574"/>
    </source>
</evidence>
<gene>
    <name evidence="5" type="ORF">SAMN05192545_0667</name>
</gene>
<feature type="domain" description="Malectin" evidence="4">
    <location>
        <begin position="1878"/>
        <end position="2043"/>
    </location>
</feature>
<protein>
    <submittedName>
        <fullName evidence="5">N-acetylneuraminic acid mutarotase</fullName>
    </submittedName>
</protein>
<dbReference type="PANTHER" id="PTHR24412">
    <property type="entry name" value="KELCH PROTEIN"/>
    <property type="match status" value="1"/>
</dbReference>
<dbReference type="InterPro" id="IPR015919">
    <property type="entry name" value="Cadherin-like_sf"/>
</dbReference>
<feature type="compositionally biased region" description="Polar residues" evidence="3">
    <location>
        <begin position="354"/>
        <end position="365"/>
    </location>
</feature>
<accession>A0ABY0U494</accession>
<proteinExistence type="predicted"/>
<dbReference type="PROSITE" id="PS00018">
    <property type="entry name" value="EF_HAND_1"/>
    <property type="match status" value="2"/>
</dbReference>
<dbReference type="InterPro" id="IPR011041">
    <property type="entry name" value="Quinoprot_gluc/sorb_DH_b-prop"/>
</dbReference>
<dbReference type="InterPro" id="IPR021720">
    <property type="entry name" value="Malectin_dom"/>
</dbReference>
<feature type="compositionally biased region" description="Low complexity" evidence="3">
    <location>
        <begin position="366"/>
        <end position="377"/>
    </location>
</feature>
<sequence length="2872" mass="304636">MEKRNYIHNELLLKVKHIMPFDINYLSMTNAKNTMLTFILLLLIGVNTISAQSFDQSNLNFNGHSGVSQGTSLMYGPDGRLYVLNLNGTIDIFTVQKNGSNDYVVTASEKLLDVKNIPNHNDDGSSNSGDDREATGITVAGTASNPIIYVTSSDSRVGGPSGDLNLDTNSGVITRFTWLGSNWEVVDIVRGLPRSEENHATNGLEFVTLGGVDFLIVAQGGHTNAGSPSDNFAWTTEYALSAAILSVNLDLIEAMPINNDGRNYIYDIPTLDDPTRSNANGIEDPDNQGYDGIDINDPWGGNDGLNQAKIVPGGPVQIFSPGYRNAYDLVVTNSGAVYVTDNGANGGWGGFPNNEGTENVTNEYNSSEPGSSSSIGGEKVDNNDHLTLVTNNIQAYSQGSFYGGHPAPIRANPATAGLYTNPSVNNTNNAVFRTLIYDPTGLKGPGYTTDKSIALPVDWPPVPLNMADTDQGDWRGPSVSNPDGPNDEIVTIWDNNTNGIDEYTSTIFSGSESMVGDLIAGENNGGILKRVKLNSDGSLSNLTDPFASGLGGNALGITCNSDTDPFPGTIWVATFNGTIKILEPQPLVVCLDPSDPSYSGVADTDQDGYTNQDEVQNNVDHCNGGSQPEDFDKAAGGVLISDINDDDDDNDGILDANDPFQLGNPLDNGSDGFDLPVENELFSDNLTLGGYRGLGFTGLMNNGAANPNWSNWLDVVGEGPNPNDILGGAVGAMTMQMTSGTALGTSNSQEKGFQYGVNVDQSIGSFTVSGKIFGFADPTQIYGDESPNDSELGIFLGDGTQSNYIKVVLTKNGILALQEIDDVAQTPLTVTFTVPNRPSNNVIFSFNVNTVTADVEILYSIDGNSSISLGIIEASSSIKTAIQESNEILAVGLIGTSNEEGKEVQGTWDFLNVSGSKPIITQTIADLDILIDSPNQEINLANYFDDDLGVENLTFTVDSNSNNAIGAVITGNVLMMSFPDLETSSTITIRATDSDALFVDQTFTVNVIEQPAVLFRVNAGGASITATDFPNPDWIGNDVEGVTNGNNFSVNTGNISTYSGTSLHSSVPDYVPEEIFNHERWDPAPLPEMEWAFNTGNGTFTVNLFMANGYAGTASNGQRIFDINMEGALVVNDKDLSAQYGHKIGAMESYQVTVTDGVLNIEFIHQTENPLINAIEILGAGDVVNSPIMINPIANQINNLGETPNLNIIASGGDPNENFTFTATGLPPGLSIEPTQGAILGTISSYATDAGQYDVTVTVSKPLSTAANLNFAWTVKDPNTTNSVLYRINAGGSLVTSTDGDINWEEDQALTGANGSAQNGIPSTYVNSTDDDKTYGAALPTSFVNNTSYPNSLFSTERYNTLTQPANMQWDIPLPQGFYTVNLIFAEIWTGANTAGVRVFDVAIEGNIVLNDFDQTANYGFATAGVETFIIEVNDGNLDIDFIKGIENPNIKGIEVIASGTPASSNWTNIVNLTEHTPRHENSFVQLGDKFYLFGGRESADKMDIYDYSTNTWSQAASTAPFEFNHFQAVAYEGLIWVIGSFKDNSYPNESPADNIYMYDPVEDIWIQGPAIPNNRKRGSAGLVMYNNKFYVVAGNTVGHNGGYIPWFDEYDPATGEWTVLENAPRSRDHFHATVANNKLYVLGGRLTGGEGGTFAPVISEVDVYDFTSSSWSTLPSSANLPTPRAASATVNFDGKIVVIGGEGNGQAYVNTDELDISTNTWSSLSDLNHPRHGTQGIVSGNGIWITSGSPNQGGGNQNNMEVYGVDNPTGTTVLPSILSTPTSVTIEQGGSEDLLLELSGGNQGVYIKSLTLTGSNNTKFNIVGETSFLIEAGTTKTVKIEHVGSQAGEAATLVLTYGDNNTKNISLSSGEEVATVLYRVNVGGTLITASDSPNPDWSTDQGEFGAIGNSQYLSTATAPGGLYNKSVGSAYSGSIVMSHASLPAGTPSSIFETERYDGPSDPEMLWQFPVDPEIEIEVRLYFAELYSQITGPGQRVFDISMEGSVPTDLKEIDPFAEAGALGAFMISHKIMVTDGVLDLEFIHGVENPSLKAIEIVELGGTPTSGLPPVVANPGAQMSVDGDSVNLQIVANDENTDSCGPLSYAATNLPPNLTIDTETGLISGTILSGYGSGTAGAFIENNGIVIFEAETDFVDTSGGWNIETETGNTYLTASTDHFGNLNGQSVSYNVEITTPGVYRFHMKSKISGPSSTDKNDTWFKIDNTSNVHFFTVQGGSLSSTQQFLNELNDAQSTSKTLYWPKGNAQGRPDHGNENPGINGFFKVYTNTISNSWTTKTIDNNGWPIYAYFESPGTYELTMSERSEGHMIDRLALTLIDGAAGTGVNNSILNGSPSEQNIGATLGASENSPYNVAVTVSDACDPSSSSIIEFNWNVTAQPIGNPEATVQVTPGDDVEASTYGNNSFIISNTGDDDILNIKINTDSGYMMDVVFDPVGTAGDSVAKCLTSGDAGNSASAVGLTVPGNGGSDSADCISIFEQPHNGVNNAEGFDILNLSFTDFNPGESYSFGVDMDPTTIKGDLSSGDAGSISGFELIGATISIEFASGVVYTTSLYDEGSLGGSKAIVNSVSNSLVAPSILIDGSATSRVATQANQVVQVKGEPNAMVSLLRVDGRLHIDAGNPSIGYDIDLFEANEAMVKELYTAQLDESGIAYIPVILTETSGVTGTPNGGLNHFIAVVTGDGNTNSIASNTIVLDYDPTAALSDLMVSYTLQGRTDHSIDLTVGIYEVGSAIPLLEFTPSGDVNGEAQLMGIPLGTYEVAIKSGMHLQKVSTLTFEAGDNSINIGELRVGDANNDNSIGLEDYSFLVTTFNLSSSDDNYNPQADFNGDGAVGLEDFSLLVSNFNVNGELPSGL</sequence>
<dbReference type="SUPFAM" id="SSF49785">
    <property type="entry name" value="Galactose-binding domain-like"/>
    <property type="match status" value="2"/>
</dbReference>
<feature type="domain" description="Malectin" evidence="4">
    <location>
        <begin position="1285"/>
        <end position="1444"/>
    </location>
</feature>
<dbReference type="Pfam" id="PF24681">
    <property type="entry name" value="Kelch_KLHDC2_KLHL20_DRC7"/>
    <property type="match status" value="1"/>
</dbReference>
<dbReference type="InterPro" id="IPR036439">
    <property type="entry name" value="Dockerin_dom_sf"/>
</dbReference>
<dbReference type="EMBL" id="LT629754">
    <property type="protein sequence ID" value="SDS04271.1"/>
    <property type="molecule type" value="Genomic_DNA"/>
</dbReference>
<name>A0ABY0U494_9FLAO</name>